<comment type="caution">
    <text evidence="4">The sequence shown here is derived from an EMBL/GenBank/DDBJ whole genome shotgun (WGS) entry which is preliminary data.</text>
</comment>
<organism evidence="4 5">
    <name type="scientific">Nocardia alba</name>
    <dbReference type="NCBI Taxonomy" id="225051"/>
    <lineage>
        <taxon>Bacteria</taxon>
        <taxon>Bacillati</taxon>
        <taxon>Actinomycetota</taxon>
        <taxon>Actinomycetes</taxon>
        <taxon>Mycobacteriales</taxon>
        <taxon>Nocardiaceae</taxon>
        <taxon>Nocardia</taxon>
    </lineage>
</organism>
<keyword evidence="1" id="KW-0805">Transcription regulation</keyword>
<dbReference type="PANTHER" id="PTHR47506:SF6">
    <property type="entry name" value="HTH-TYPE TRANSCRIPTIONAL REPRESSOR NEMR"/>
    <property type="match status" value="1"/>
</dbReference>
<dbReference type="EMBL" id="SMFR01000005">
    <property type="protein sequence ID" value="TCJ93628.1"/>
    <property type="molecule type" value="Genomic_DNA"/>
</dbReference>
<dbReference type="STRING" id="1210063.GCA_001612665_05070"/>
<accession>A0A4R1FN02</accession>
<dbReference type="Gene3D" id="1.10.10.60">
    <property type="entry name" value="Homeodomain-like"/>
    <property type="match status" value="1"/>
</dbReference>
<dbReference type="InterPro" id="IPR011075">
    <property type="entry name" value="TetR_C"/>
</dbReference>
<evidence type="ECO:0000256" key="1">
    <source>
        <dbReference type="ARBA" id="ARBA00023015"/>
    </source>
</evidence>
<protein>
    <submittedName>
        <fullName evidence="4">TetR family transcriptional regulator</fullName>
    </submittedName>
</protein>
<dbReference type="PANTHER" id="PTHR47506">
    <property type="entry name" value="TRANSCRIPTIONAL REGULATORY PROTEIN"/>
    <property type="match status" value="1"/>
</dbReference>
<evidence type="ECO:0000259" key="3">
    <source>
        <dbReference type="Pfam" id="PF16925"/>
    </source>
</evidence>
<keyword evidence="2" id="KW-0804">Transcription</keyword>
<evidence type="ECO:0000313" key="4">
    <source>
        <dbReference type="EMBL" id="TCJ93628.1"/>
    </source>
</evidence>
<sequence length="210" mass="22142">MASMTQSMEPSDQRLAKGARARATIARRAAELASVEGLDGLSIGRLATDLGISKSGIATLFGTKEALQLAAVQAGRDIFIERVIAPGLRVPRGGTRVRAMIEGWFAHIENPPFPGGCFRVATLTEFSSKPGPVRDAVVADHDNWLSFLSDEVRKAQAEGELADADPDLLVFELDAIVSAANIACQTGDSARVEAARTIANRLLSDAASVG</sequence>
<keyword evidence="5" id="KW-1185">Reference proteome</keyword>
<dbReference type="InterPro" id="IPR036271">
    <property type="entry name" value="Tet_transcr_reg_TetR-rel_C_sf"/>
</dbReference>
<dbReference type="InterPro" id="IPR009057">
    <property type="entry name" value="Homeodomain-like_sf"/>
</dbReference>
<proteinExistence type="predicted"/>
<dbReference type="AlphaFoldDB" id="A0A4R1FN02"/>
<dbReference type="SUPFAM" id="SSF48498">
    <property type="entry name" value="Tetracyclin repressor-like, C-terminal domain"/>
    <property type="match status" value="1"/>
</dbReference>
<evidence type="ECO:0000256" key="2">
    <source>
        <dbReference type="ARBA" id="ARBA00023163"/>
    </source>
</evidence>
<name>A0A4R1FN02_9NOCA</name>
<evidence type="ECO:0000313" key="5">
    <source>
        <dbReference type="Proteomes" id="UP000294856"/>
    </source>
</evidence>
<dbReference type="Pfam" id="PF16925">
    <property type="entry name" value="TetR_C_13"/>
    <property type="match status" value="1"/>
</dbReference>
<dbReference type="Gene3D" id="1.10.357.10">
    <property type="entry name" value="Tetracycline Repressor, domain 2"/>
    <property type="match status" value="1"/>
</dbReference>
<dbReference type="Proteomes" id="UP000294856">
    <property type="component" value="Unassembled WGS sequence"/>
</dbReference>
<gene>
    <name evidence="4" type="ORF">DFR71_5478</name>
</gene>
<dbReference type="SUPFAM" id="SSF46689">
    <property type="entry name" value="Homeodomain-like"/>
    <property type="match status" value="1"/>
</dbReference>
<reference evidence="4 5" key="1">
    <citation type="submission" date="2019-03" db="EMBL/GenBank/DDBJ databases">
        <title>Genomic Encyclopedia of Type Strains, Phase IV (KMG-IV): sequencing the most valuable type-strain genomes for metagenomic binning, comparative biology and taxonomic classification.</title>
        <authorList>
            <person name="Goeker M."/>
        </authorList>
    </citation>
    <scope>NUCLEOTIDE SEQUENCE [LARGE SCALE GENOMIC DNA]</scope>
    <source>
        <strain evidence="4 5">DSM 44684</strain>
    </source>
</reference>
<feature type="domain" description="Tetracyclin repressor-like C-terminal" evidence="3">
    <location>
        <begin position="95"/>
        <end position="197"/>
    </location>
</feature>